<evidence type="ECO:0000313" key="1">
    <source>
        <dbReference type="EMBL" id="CEP13561.1"/>
    </source>
</evidence>
<dbReference type="Gene3D" id="3.30.420.10">
    <property type="entry name" value="Ribonuclease H-like superfamily/Ribonuclease H"/>
    <property type="match status" value="1"/>
</dbReference>
<dbReference type="InterPro" id="IPR036397">
    <property type="entry name" value="RNaseH_sf"/>
</dbReference>
<reference evidence="1 2" key="1">
    <citation type="submission" date="2014-09" db="EMBL/GenBank/DDBJ databases">
        <authorList>
            <person name="Ellenberger Sabrina"/>
        </authorList>
    </citation>
    <scope>NUCLEOTIDE SEQUENCE [LARGE SCALE GENOMIC DNA]</scope>
    <source>
        <strain evidence="1 2">CBS 412.66</strain>
    </source>
</reference>
<dbReference type="AlphaFoldDB" id="A0A0B7NF30"/>
<accession>A0A0B7NF30</accession>
<dbReference type="Proteomes" id="UP000054107">
    <property type="component" value="Unassembled WGS sequence"/>
</dbReference>
<proteinExistence type="predicted"/>
<evidence type="ECO:0000313" key="2">
    <source>
        <dbReference type="Proteomes" id="UP000054107"/>
    </source>
</evidence>
<name>A0A0B7NF30_9FUNG</name>
<dbReference type="EMBL" id="LN730033">
    <property type="protein sequence ID" value="CEP13561.1"/>
    <property type="molecule type" value="Genomic_DNA"/>
</dbReference>
<keyword evidence="2" id="KW-1185">Reference proteome</keyword>
<dbReference type="GO" id="GO:0003676">
    <property type="term" value="F:nucleic acid binding"/>
    <property type="evidence" value="ECO:0007669"/>
    <property type="project" value="InterPro"/>
</dbReference>
<organism evidence="1 2">
    <name type="scientific">Parasitella parasitica</name>
    <dbReference type="NCBI Taxonomy" id="35722"/>
    <lineage>
        <taxon>Eukaryota</taxon>
        <taxon>Fungi</taxon>
        <taxon>Fungi incertae sedis</taxon>
        <taxon>Mucoromycota</taxon>
        <taxon>Mucoromycotina</taxon>
        <taxon>Mucoromycetes</taxon>
        <taxon>Mucorales</taxon>
        <taxon>Mucorineae</taxon>
        <taxon>Mucoraceae</taxon>
        <taxon>Parasitella</taxon>
    </lineage>
</organism>
<sequence length="88" mass="10359">ENRLKWCSGKANWGYDKWKYFVWSDESKFNIVGNDGGARVLRKEGERYDNNHVIKTTKFETNSNDDTNWADISQQTSCNCWERGHGKH</sequence>
<dbReference type="OrthoDB" id="2416077at2759"/>
<feature type="non-terminal residue" evidence="1">
    <location>
        <position position="1"/>
    </location>
</feature>
<dbReference type="STRING" id="35722.A0A0B7NF30"/>
<protein>
    <submittedName>
        <fullName evidence="1">Uncharacterized protein</fullName>
    </submittedName>
</protein>
<gene>
    <name evidence="1" type="primary">PARPA_07654.1 scaffold 29138</name>
</gene>